<dbReference type="PRINTS" id="PR00080">
    <property type="entry name" value="SDRFAMILY"/>
</dbReference>
<dbReference type="Gene3D" id="3.40.50.720">
    <property type="entry name" value="NAD(P)-binding Rossmann-like Domain"/>
    <property type="match status" value="1"/>
</dbReference>
<comment type="similarity">
    <text evidence="1">Belongs to the short-chain dehydrogenases/reductases (SDR) family.</text>
</comment>
<dbReference type="PANTHER" id="PTHR42820:SF16">
    <property type="entry name" value="SHORT-CHAIN DEHYDROGENASE REDUCTASE 3B"/>
    <property type="match status" value="1"/>
</dbReference>
<dbReference type="EMBL" id="JAYWIO010000005">
    <property type="protein sequence ID" value="KAK7259157.1"/>
    <property type="molecule type" value="Genomic_DNA"/>
</dbReference>
<protein>
    <submittedName>
        <fullName evidence="2">Uncharacterized protein</fullName>
    </submittedName>
</protein>
<dbReference type="FunFam" id="3.40.50.720:FF:000084">
    <property type="entry name" value="Short-chain dehydrogenase reductase"/>
    <property type="match status" value="1"/>
</dbReference>
<proteinExistence type="inferred from homology"/>
<reference evidence="2 3" key="1">
    <citation type="submission" date="2024-01" db="EMBL/GenBank/DDBJ databases">
        <title>The genomes of 5 underutilized Papilionoideae crops provide insights into root nodulation and disease resistanc.</title>
        <authorList>
            <person name="Yuan L."/>
        </authorList>
    </citation>
    <scope>NUCLEOTIDE SEQUENCE [LARGE SCALE GENOMIC DNA]</scope>
    <source>
        <strain evidence="2">ZHUSHIDOU_FW_LH</strain>
        <tissue evidence="2">Leaf</tissue>
    </source>
</reference>
<comment type="caution">
    <text evidence="2">The sequence shown here is derived from an EMBL/GenBank/DDBJ whole genome shotgun (WGS) entry which is preliminary data.</text>
</comment>
<dbReference type="InterPro" id="IPR036291">
    <property type="entry name" value="NAD(P)-bd_dom_sf"/>
</dbReference>
<evidence type="ECO:0000313" key="2">
    <source>
        <dbReference type="EMBL" id="KAK7259157.1"/>
    </source>
</evidence>
<dbReference type="Proteomes" id="UP001372338">
    <property type="component" value="Unassembled WGS sequence"/>
</dbReference>
<keyword evidence="3" id="KW-1185">Reference proteome</keyword>
<accession>A0AAN9EKA4</accession>
<organism evidence="2 3">
    <name type="scientific">Crotalaria pallida</name>
    <name type="common">Smooth rattlebox</name>
    <name type="synonym">Crotalaria striata</name>
    <dbReference type="NCBI Taxonomy" id="3830"/>
    <lineage>
        <taxon>Eukaryota</taxon>
        <taxon>Viridiplantae</taxon>
        <taxon>Streptophyta</taxon>
        <taxon>Embryophyta</taxon>
        <taxon>Tracheophyta</taxon>
        <taxon>Spermatophyta</taxon>
        <taxon>Magnoliopsida</taxon>
        <taxon>eudicotyledons</taxon>
        <taxon>Gunneridae</taxon>
        <taxon>Pentapetalae</taxon>
        <taxon>rosids</taxon>
        <taxon>fabids</taxon>
        <taxon>Fabales</taxon>
        <taxon>Fabaceae</taxon>
        <taxon>Papilionoideae</taxon>
        <taxon>50 kb inversion clade</taxon>
        <taxon>genistoids sensu lato</taxon>
        <taxon>core genistoids</taxon>
        <taxon>Crotalarieae</taxon>
        <taxon>Crotalaria</taxon>
    </lineage>
</organism>
<gene>
    <name evidence="2" type="ORF">RIF29_24756</name>
</gene>
<dbReference type="PRINTS" id="PR00081">
    <property type="entry name" value="GDHRDH"/>
</dbReference>
<dbReference type="SUPFAM" id="SSF51735">
    <property type="entry name" value="NAD(P)-binding Rossmann-fold domains"/>
    <property type="match status" value="1"/>
</dbReference>
<dbReference type="PANTHER" id="PTHR42820">
    <property type="entry name" value="SHORT-CHAIN DEHYDROGENASE REDUCTASE"/>
    <property type="match status" value="1"/>
</dbReference>
<dbReference type="Pfam" id="PF13561">
    <property type="entry name" value="adh_short_C2"/>
    <property type="match status" value="1"/>
</dbReference>
<name>A0AAN9EKA4_CROPI</name>
<evidence type="ECO:0000313" key="3">
    <source>
        <dbReference type="Proteomes" id="UP001372338"/>
    </source>
</evidence>
<dbReference type="InterPro" id="IPR002347">
    <property type="entry name" value="SDR_fam"/>
</dbReference>
<dbReference type="AlphaFoldDB" id="A0AAN9EKA4"/>
<sequence>MRFVEQNLVWHIGNGDVIKFWTHFWAPNVGPLNGYDVNIVSDDEMLQEQIRNVYTNDVLIGWKPPLDSSIKVDSNGYFLNLLEGKVALITGAASGIGEETVRLFAKNGALVIAVDVQDELGQQVEASIGSEKVTYHHCDVRDEKQVEESIKFTLEKHGRIDVLFSNAGIIGSLSGILELDLKEFDNTMATNVRGAAAMMKHAARAMVAKSIRGSIICTTSVSACIGGTGPHGYTTSKHALLGLVRSACSELGAYGIRVNSISPYGVATPLACRAFNLEPHEVEANSCSQANLKGVVLKARHIAEAALYLASDEAVYISGHNLVVDGGFSVVNCSTNSVAPVYTNNQ</sequence>
<evidence type="ECO:0000256" key="1">
    <source>
        <dbReference type="ARBA" id="ARBA00006484"/>
    </source>
</evidence>